<dbReference type="AlphaFoldDB" id="A0A9P0TSN7"/>
<reference evidence="1" key="1">
    <citation type="submission" date="2022-05" db="EMBL/GenBank/DDBJ databases">
        <authorList>
            <person name="Okamura Y."/>
        </authorList>
    </citation>
    <scope>NUCLEOTIDE SEQUENCE</scope>
</reference>
<evidence type="ECO:0000313" key="2">
    <source>
        <dbReference type="Proteomes" id="UP001152562"/>
    </source>
</evidence>
<name>A0A9P0TSN7_PIEBR</name>
<protein>
    <submittedName>
        <fullName evidence="1">Uncharacterized protein</fullName>
    </submittedName>
</protein>
<dbReference type="EMBL" id="CALOZG010000040">
    <property type="protein sequence ID" value="CAH4034138.1"/>
    <property type="molecule type" value="Genomic_DNA"/>
</dbReference>
<evidence type="ECO:0000313" key="1">
    <source>
        <dbReference type="EMBL" id="CAH4034138.1"/>
    </source>
</evidence>
<comment type="caution">
    <text evidence="1">The sequence shown here is derived from an EMBL/GenBank/DDBJ whole genome shotgun (WGS) entry which is preliminary data.</text>
</comment>
<proteinExistence type="predicted"/>
<organism evidence="1 2">
    <name type="scientific">Pieris brassicae</name>
    <name type="common">White butterfly</name>
    <name type="synonym">Large white butterfly</name>
    <dbReference type="NCBI Taxonomy" id="7116"/>
    <lineage>
        <taxon>Eukaryota</taxon>
        <taxon>Metazoa</taxon>
        <taxon>Ecdysozoa</taxon>
        <taxon>Arthropoda</taxon>
        <taxon>Hexapoda</taxon>
        <taxon>Insecta</taxon>
        <taxon>Pterygota</taxon>
        <taxon>Neoptera</taxon>
        <taxon>Endopterygota</taxon>
        <taxon>Lepidoptera</taxon>
        <taxon>Glossata</taxon>
        <taxon>Ditrysia</taxon>
        <taxon>Papilionoidea</taxon>
        <taxon>Pieridae</taxon>
        <taxon>Pierinae</taxon>
        <taxon>Pieris</taxon>
    </lineage>
</organism>
<sequence length="137" mass="15219">MSIADKLSANLIALSQSEPSSGLRGNQSADHVVPQNLRIGGCTQCNRNVKLSRPFCFASVNAIGAGVSRPLYWFSSHEEAGRPHPVTTRSQVTGHESRRLLPQHKFYEHSNEHIPHCLDTGTPRKVSLASERFDKFR</sequence>
<dbReference type="Proteomes" id="UP001152562">
    <property type="component" value="Unassembled WGS sequence"/>
</dbReference>
<gene>
    <name evidence="1" type="ORF">PIBRA_LOCUS10353</name>
</gene>
<keyword evidence="2" id="KW-1185">Reference proteome</keyword>
<accession>A0A9P0TSN7</accession>